<sequence>MHVIDWRKGWQSGLKSAWELAKVIFPITLLVQIIQYTPIMDWLTQGLAPFMSWIGLSGEAAIPLVLGHVLNLYAAIGAILTLDLTVKQVFIIAMMLSFSHNIFVESAICKRVGVSTWIVVSVRLGLALLSAFLIHLCWHGGSQLAAFGVIKPQSAKPEGWTEILLSALAIAAKGVFTLVLIVLPLMMMIQILKDLRVLDWFAGKLTPLLRPFGIAPEGAITLTSGLFAGLMFGAGLIIQQAEEKNFSKRDITLIFIFLAACHAVIEDTLVFVPLGIPVLYLLIIRILVAILLTFFIAQFWSERSVHRVTTTQK</sequence>
<keyword evidence="1" id="KW-0812">Transmembrane</keyword>
<feature type="domain" description="Nucleoside transporter/FeoB GTPase Gate" evidence="2">
    <location>
        <begin position="175"/>
        <end position="265"/>
    </location>
</feature>
<keyword evidence="1" id="KW-1133">Transmembrane helix</keyword>
<feature type="transmembrane region" description="Helical" evidence="1">
    <location>
        <begin position="89"/>
        <end position="108"/>
    </location>
</feature>
<evidence type="ECO:0000313" key="3">
    <source>
        <dbReference type="EMBL" id="MBA4492764.1"/>
    </source>
</evidence>
<evidence type="ECO:0000259" key="2">
    <source>
        <dbReference type="Pfam" id="PF07670"/>
    </source>
</evidence>
<feature type="transmembrane region" description="Helical" evidence="1">
    <location>
        <begin position="212"/>
        <end position="238"/>
    </location>
</feature>
<dbReference type="EMBL" id="JACEIQ010000001">
    <property type="protein sequence ID" value="MBA4492764.1"/>
    <property type="molecule type" value="Genomic_DNA"/>
</dbReference>
<feature type="domain" description="Nucleoside transporter/FeoB GTPase Gate" evidence="2">
    <location>
        <begin position="18"/>
        <end position="102"/>
    </location>
</feature>
<accession>A0A7W1WN47</accession>
<dbReference type="RefSeq" id="WP_181750002.1">
    <property type="nucleotide sequence ID" value="NZ_JACEIQ010000001.1"/>
</dbReference>
<keyword evidence="1" id="KW-0472">Membrane</keyword>
<feature type="transmembrane region" description="Helical" evidence="1">
    <location>
        <begin position="250"/>
        <end position="272"/>
    </location>
</feature>
<feature type="transmembrane region" description="Helical" evidence="1">
    <location>
        <begin position="159"/>
        <end position="192"/>
    </location>
</feature>
<keyword evidence="4" id="KW-1185">Reference proteome</keyword>
<feature type="transmembrane region" description="Helical" evidence="1">
    <location>
        <begin position="278"/>
        <end position="297"/>
    </location>
</feature>
<reference evidence="3 4" key="1">
    <citation type="submission" date="2020-07" db="EMBL/GenBank/DDBJ databases">
        <authorList>
            <person name="Feng H."/>
        </authorList>
    </citation>
    <scope>NUCLEOTIDE SEQUENCE [LARGE SCALE GENOMIC DNA]</scope>
    <source>
        <strain evidence="4">s-10</strain>
    </source>
</reference>
<dbReference type="InterPro" id="IPR011642">
    <property type="entry name" value="Gate_dom"/>
</dbReference>
<dbReference type="Proteomes" id="UP000535491">
    <property type="component" value="Unassembled WGS sequence"/>
</dbReference>
<feature type="transmembrane region" description="Helical" evidence="1">
    <location>
        <begin position="60"/>
        <end position="82"/>
    </location>
</feature>
<evidence type="ECO:0000256" key="1">
    <source>
        <dbReference type="SAM" id="Phobius"/>
    </source>
</evidence>
<proteinExistence type="predicted"/>
<protein>
    <submittedName>
        <fullName evidence="3">Nucleoside recognition domain-containing protein</fullName>
    </submittedName>
</protein>
<gene>
    <name evidence="3" type="ORF">H1191_00360</name>
</gene>
<dbReference type="AlphaFoldDB" id="A0A7W1WN47"/>
<comment type="caution">
    <text evidence="3">The sequence shown here is derived from an EMBL/GenBank/DDBJ whole genome shotgun (WGS) entry which is preliminary data.</text>
</comment>
<name>A0A7W1WN47_9BACL</name>
<dbReference type="Pfam" id="PF07670">
    <property type="entry name" value="Gate"/>
    <property type="match status" value="2"/>
</dbReference>
<organism evidence="3 4">
    <name type="scientific">Paenactinomyces guangxiensis</name>
    <dbReference type="NCBI Taxonomy" id="1490290"/>
    <lineage>
        <taxon>Bacteria</taxon>
        <taxon>Bacillati</taxon>
        <taxon>Bacillota</taxon>
        <taxon>Bacilli</taxon>
        <taxon>Bacillales</taxon>
        <taxon>Thermoactinomycetaceae</taxon>
        <taxon>Paenactinomyces</taxon>
    </lineage>
</organism>
<feature type="transmembrane region" description="Helical" evidence="1">
    <location>
        <begin position="20"/>
        <end position="40"/>
    </location>
</feature>
<evidence type="ECO:0000313" key="4">
    <source>
        <dbReference type="Proteomes" id="UP000535491"/>
    </source>
</evidence>